<reference evidence="2 3" key="1">
    <citation type="submission" date="2019-07" db="EMBL/GenBank/DDBJ databases">
        <title>De Novo Assembly of kiwifruit Actinidia rufa.</title>
        <authorList>
            <person name="Sugita-Konishi S."/>
            <person name="Sato K."/>
            <person name="Mori E."/>
            <person name="Abe Y."/>
            <person name="Kisaki G."/>
            <person name="Hamano K."/>
            <person name="Suezawa K."/>
            <person name="Otani M."/>
            <person name="Fukuda T."/>
            <person name="Manabe T."/>
            <person name="Gomi K."/>
            <person name="Tabuchi M."/>
            <person name="Akimitsu K."/>
            <person name="Kataoka I."/>
        </authorList>
    </citation>
    <scope>NUCLEOTIDE SEQUENCE [LARGE SCALE GENOMIC DNA]</scope>
    <source>
        <strain evidence="3">cv. Fuchu</strain>
    </source>
</reference>
<dbReference type="AlphaFoldDB" id="A0A7J0H273"/>
<evidence type="ECO:0000256" key="1">
    <source>
        <dbReference type="SAM" id="MobiDB-lite"/>
    </source>
</evidence>
<evidence type="ECO:0008006" key="4">
    <source>
        <dbReference type="Google" id="ProtNLM"/>
    </source>
</evidence>
<gene>
    <name evidence="2" type="ORF">Acr_26g0003610</name>
</gene>
<dbReference type="Proteomes" id="UP000585474">
    <property type="component" value="Unassembled WGS sequence"/>
</dbReference>
<name>A0A7J0H273_9ERIC</name>
<dbReference type="EMBL" id="BJWL01000026">
    <property type="protein sequence ID" value="GFZ17091.1"/>
    <property type="molecule type" value="Genomic_DNA"/>
</dbReference>
<proteinExistence type="predicted"/>
<accession>A0A7J0H273</accession>
<dbReference type="GO" id="GO:0006355">
    <property type="term" value="P:regulation of DNA-templated transcription"/>
    <property type="evidence" value="ECO:0007669"/>
    <property type="project" value="InterPro"/>
</dbReference>
<protein>
    <recommendedName>
        <fullName evidence="4">Transducin/WD40 repeat-like superfamily protein</fullName>
    </recommendedName>
</protein>
<feature type="region of interest" description="Disordered" evidence="1">
    <location>
        <begin position="104"/>
        <end position="142"/>
    </location>
</feature>
<dbReference type="SUPFAM" id="SSF50969">
    <property type="entry name" value="YVTN repeat-like/Quinoprotein amine dehydrogenase"/>
    <property type="match status" value="1"/>
</dbReference>
<organism evidence="2 3">
    <name type="scientific">Actinidia rufa</name>
    <dbReference type="NCBI Taxonomy" id="165716"/>
    <lineage>
        <taxon>Eukaryota</taxon>
        <taxon>Viridiplantae</taxon>
        <taxon>Streptophyta</taxon>
        <taxon>Embryophyta</taxon>
        <taxon>Tracheophyta</taxon>
        <taxon>Spermatophyta</taxon>
        <taxon>Magnoliopsida</taxon>
        <taxon>eudicotyledons</taxon>
        <taxon>Gunneridae</taxon>
        <taxon>Pentapetalae</taxon>
        <taxon>asterids</taxon>
        <taxon>Ericales</taxon>
        <taxon>Actinidiaceae</taxon>
        <taxon>Actinidia</taxon>
    </lineage>
</organism>
<evidence type="ECO:0000313" key="3">
    <source>
        <dbReference type="Proteomes" id="UP000585474"/>
    </source>
</evidence>
<dbReference type="PANTHER" id="PTHR44083:SF5">
    <property type="entry name" value="PROTEIN TOPLESS-RELATED PROTEIN 2"/>
    <property type="match status" value="1"/>
</dbReference>
<feature type="compositionally biased region" description="Low complexity" evidence="1">
    <location>
        <begin position="123"/>
        <end position="142"/>
    </location>
</feature>
<evidence type="ECO:0000313" key="2">
    <source>
        <dbReference type="EMBL" id="GFZ17091.1"/>
    </source>
</evidence>
<dbReference type="InterPro" id="IPR011044">
    <property type="entry name" value="Quino_amine_DH_bsu"/>
</dbReference>
<comment type="caution">
    <text evidence="2">The sequence shown here is derived from an EMBL/GenBank/DDBJ whole genome shotgun (WGS) entry which is preliminary data.</text>
</comment>
<keyword evidence="3" id="KW-1185">Reference proteome</keyword>
<dbReference type="InterPro" id="IPR027728">
    <property type="entry name" value="Topless_fam"/>
</dbReference>
<dbReference type="OrthoDB" id="1850764at2759"/>
<dbReference type="PANTHER" id="PTHR44083">
    <property type="entry name" value="TOPLESS-RELATED PROTEIN 1-RELATED"/>
    <property type="match status" value="1"/>
</dbReference>
<sequence>MGWYPKDSLSADISSAIYSSDGLLVFTGFCDGAVGVFDADSLRLRCRIAPSAYISSSISRKLTNLAINYAAAVATLFPVVIATHPSEPYQIALGMSDGAVHVIEPSDAEPKWGGSVPQENGASSSVPSSSALNSQPSDTPSR</sequence>